<dbReference type="KEGG" id="sgr:SGR_2010"/>
<evidence type="ECO:0000313" key="3">
    <source>
        <dbReference type="Proteomes" id="UP000001685"/>
    </source>
</evidence>
<accession>B1VZ84</accession>
<feature type="region of interest" description="Disordered" evidence="1">
    <location>
        <begin position="1"/>
        <end position="40"/>
    </location>
</feature>
<gene>
    <name evidence="2" type="ordered locus">SGR_2010</name>
</gene>
<feature type="compositionally biased region" description="Basic residues" evidence="1">
    <location>
        <begin position="70"/>
        <end position="80"/>
    </location>
</feature>
<name>B1VZ84_STRGG</name>
<dbReference type="EMBL" id="AP009493">
    <property type="protein sequence ID" value="BAG18839.1"/>
    <property type="molecule type" value="Genomic_DNA"/>
</dbReference>
<feature type="region of interest" description="Disordered" evidence="1">
    <location>
        <begin position="69"/>
        <end position="101"/>
    </location>
</feature>
<dbReference type="Proteomes" id="UP000001685">
    <property type="component" value="Chromosome"/>
</dbReference>
<proteinExistence type="predicted"/>
<organism evidence="2 3">
    <name type="scientific">Streptomyces griseus subsp. griseus (strain JCM 4626 / CBS 651.72 / NBRC 13350 / KCC S-0626 / ISP 5235)</name>
    <dbReference type="NCBI Taxonomy" id="455632"/>
    <lineage>
        <taxon>Bacteria</taxon>
        <taxon>Bacillati</taxon>
        <taxon>Actinomycetota</taxon>
        <taxon>Actinomycetes</taxon>
        <taxon>Kitasatosporales</taxon>
        <taxon>Streptomycetaceae</taxon>
        <taxon>Streptomyces</taxon>
    </lineage>
</organism>
<protein>
    <submittedName>
        <fullName evidence="2">Uncharacterized protein</fullName>
    </submittedName>
</protein>
<reference evidence="3" key="1">
    <citation type="journal article" date="2008" name="J. Bacteriol.">
        <title>Genome sequence of the streptomycin-producing microorganism Streptomyces griseus IFO 13350.</title>
        <authorList>
            <person name="Ohnishi Y."/>
            <person name="Ishikawa J."/>
            <person name="Hara H."/>
            <person name="Suzuki H."/>
            <person name="Ikenoya M."/>
            <person name="Ikeda H."/>
            <person name="Yamashita A."/>
            <person name="Hattori M."/>
            <person name="Horinouchi S."/>
        </authorList>
    </citation>
    <scope>NUCLEOTIDE SEQUENCE [LARGE SCALE GENOMIC DNA]</scope>
    <source>
        <strain evidence="3">JCM 4626 / NBRC 13350</strain>
    </source>
</reference>
<evidence type="ECO:0000313" key="2">
    <source>
        <dbReference type="EMBL" id="BAG18839.1"/>
    </source>
</evidence>
<dbReference type="AlphaFoldDB" id="B1VZ84"/>
<dbReference type="eggNOG" id="ENOG5031WUJ">
    <property type="taxonomic scope" value="Bacteria"/>
</dbReference>
<sequence length="101" mass="11394">MRNSPDAAPPPGRRQWTHGEHGARPTGRAPCRSAATTRNQGHTMYEYELYRSTSAELIRRADAEREIGRARRVRRAARRSGRQDPEGKVRQGDRGRFAPAA</sequence>
<dbReference type="HOGENOM" id="CLU_180848_0_0_11"/>
<feature type="compositionally biased region" description="Basic and acidic residues" evidence="1">
    <location>
        <begin position="81"/>
        <end position="101"/>
    </location>
</feature>
<evidence type="ECO:0000256" key="1">
    <source>
        <dbReference type="SAM" id="MobiDB-lite"/>
    </source>
</evidence>